<protein>
    <submittedName>
        <fullName evidence="1">Uncharacterized protein</fullName>
    </submittedName>
</protein>
<dbReference type="RefSeq" id="WP_151043256.1">
    <property type="nucleotide sequence ID" value="NZ_VZUL01000002.1"/>
</dbReference>
<gene>
    <name evidence="1" type="ORF">F4V91_13590</name>
</gene>
<accession>A0A6A1TTK8</accession>
<comment type="caution">
    <text evidence="1">The sequence shown here is derived from an EMBL/GenBank/DDBJ whole genome shotgun (WGS) entry which is preliminary data.</text>
</comment>
<evidence type="ECO:0000313" key="1">
    <source>
        <dbReference type="EMBL" id="KAB1087365.1"/>
    </source>
</evidence>
<organism evidence="1 2">
    <name type="scientific">Neorhizobium galegae</name>
    <name type="common">Rhizobium galegae</name>
    <dbReference type="NCBI Taxonomy" id="399"/>
    <lineage>
        <taxon>Bacteria</taxon>
        <taxon>Pseudomonadati</taxon>
        <taxon>Pseudomonadota</taxon>
        <taxon>Alphaproteobacteria</taxon>
        <taxon>Hyphomicrobiales</taxon>
        <taxon>Rhizobiaceae</taxon>
        <taxon>Rhizobium/Agrobacterium group</taxon>
        <taxon>Neorhizobium</taxon>
    </lineage>
</organism>
<proteinExistence type="predicted"/>
<evidence type="ECO:0000313" key="2">
    <source>
        <dbReference type="Proteomes" id="UP000386575"/>
    </source>
</evidence>
<reference evidence="1 2" key="1">
    <citation type="submission" date="2019-09" db="EMBL/GenBank/DDBJ databases">
        <title>Genome sequencing of Ng87 strain.</title>
        <authorList>
            <person name="Karasev E.S."/>
            <person name="Andronov E."/>
        </authorList>
    </citation>
    <scope>NUCLEOTIDE SEQUENCE [LARGE SCALE GENOMIC DNA]</scope>
    <source>
        <strain evidence="1 2">Ng87</strain>
    </source>
</reference>
<dbReference type="EMBL" id="VZUL01000002">
    <property type="protein sequence ID" value="KAB1087365.1"/>
    <property type="molecule type" value="Genomic_DNA"/>
</dbReference>
<dbReference type="Proteomes" id="UP000386575">
    <property type="component" value="Unassembled WGS sequence"/>
</dbReference>
<sequence>MIDFDSLGRERQVAPALNLHIEPKDPIELDDMLASLATLGKRFQTFAREELADEFRRDPKLYVSSIKPGSIDISLIPDFIDAGKAAAGAVVAVGAGDTAEAVKGFAESIKGLLDIFRKPEATKKEQDGVSIRDCDDAVNIVKPIAASGGSQTFNVNNNHGTQIFQFNMSSPDANRIIQNALEKKASLLLPQTETRASVALVWQKIDKSLARTDGATSPDKGRIDEIDAGAKSILFAEDMAAVKAEIMDDAMLKMVYYVDVEVVRVDDKIKAYRVIRYHGKDPLND</sequence>
<name>A0A6A1TTK8_NEOGA</name>
<dbReference type="AlphaFoldDB" id="A0A6A1TTK8"/>